<sequence length="79" mass="9616">MAGKRLDLDKRSEIKEHGGTRPDDMYSPFVHWLVENSEDFAHLRRPKIRLSCVRFQQTFEVDRKPRSDRRRSYRGNRRK</sequence>
<dbReference type="AlphaFoldDB" id="A0A1I5UVE2"/>
<organism evidence="2 3">
    <name type="scientific">Salibacterium halotolerans</name>
    <dbReference type="NCBI Taxonomy" id="1884432"/>
    <lineage>
        <taxon>Bacteria</taxon>
        <taxon>Bacillati</taxon>
        <taxon>Bacillota</taxon>
        <taxon>Bacilli</taxon>
        <taxon>Bacillales</taxon>
        <taxon>Bacillaceae</taxon>
    </lineage>
</organism>
<keyword evidence="3" id="KW-1185">Reference proteome</keyword>
<accession>A0A1I5UVE2</accession>
<dbReference type="STRING" id="1884432.SAMN05518683_11471"/>
<reference evidence="3" key="1">
    <citation type="submission" date="2016-10" db="EMBL/GenBank/DDBJ databases">
        <authorList>
            <person name="Varghese N."/>
            <person name="Submissions S."/>
        </authorList>
    </citation>
    <scope>NUCLEOTIDE SEQUENCE [LARGE SCALE GENOMIC DNA]</scope>
    <source>
        <strain evidence="3">S7</strain>
    </source>
</reference>
<gene>
    <name evidence="2" type="ORF">SAMN05518683_11471</name>
</gene>
<evidence type="ECO:0000256" key="1">
    <source>
        <dbReference type="SAM" id="MobiDB-lite"/>
    </source>
</evidence>
<evidence type="ECO:0000313" key="3">
    <source>
        <dbReference type="Proteomes" id="UP000198892"/>
    </source>
</evidence>
<dbReference type="EMBL" id="FOXD01000014">
    <property type="protein sequence ID" value="SFP99213.1"/>
    <property type="molecule type" value="Genomic_DNA"/>
</dbReference>
<evidence type="ECO:0000313" key="2">
    <source>
        <dbReference type="EMBL" id="SFP99213.1"/>
    </source>
</evidence>
<proteinExistence type="predicted"/>
<protein>
    <submittedName>
        <fullName evidence="2">Uncharacterized protein</fullName>
    </submittedName>
</protein>
<name>A0A1I5UVE2_9BACI</name>
<dbReference type="Proteomes" id="UP000198892">
    <property type="component" value="Unassembled WGS sequence"/>
</dbReference>
<feature type="region of interest" description="Disordered" evidence="1">
    <location>
        <begin position="1"/>
        <end position="22"/>
    </location>
</feature>